<dbReference type="Proteomes" id="UP001583177">
    <property type="component" value="Unassembled WGS sequence"/>
</dbReference>
<dbReference type="Gene3D" id="3.40.50.300">
    <property type="entry name" value="P-loop containing nucleotide triphosphate hydrolases"/>
    <property type="match status" value="1"/>
</dbReference>
<dbReference type="PANTHER" id="PTHR36978">
    <property type="entry name" value="P-LOOP CONTAINING NUCLEOTIDE TRIPHOSPHATE HYDROLASE"/>
    <property type="match status" value="1"/>
</dbReference>
<reference evidence="1 2" key="1">
    <citation type="journal article" date="2024" name="IMA Fungus">
        <title>IMA Genome - F19 : A genome assembly and annotation guide to empower mycologists, including annotated draft genome sequences of Ceratocystis pirilliformis, Diaporthe australafricana, Fusarium ophioides, Paecilomyces lecythidis, and Sporothrix stenoceras.</title>
        <authorList>
            <person name="Aylward J."/>
            <person name="Wilson A.M."/>
            <person name="Visagie C.M."/>
            <person name="Spraker J."/>
            <person name="Barnes I."/>
            <person name="Buitendag C."/>
            <person name="Ceriani C."/>
            <person name="Del Mar Angel L."/>
            <person name="du Plessis D."/>
            <person name="Fuchs T."/>
            <person name="Gasser K."/>
            <person name="Kramer D."/>
            <person name="Li W."/>
            <person name="Munsamy K."/>
            <person name="Piso A."/>
            <person name="Price J.L."/>
            <person name="Sonnekus B."/>
            <person name="Thomas C."/>
            <person name="van der Nest A."/>
            <person name="van Dijk A."/>
            <person name="van Heerden A."/>
            <person name="van Vuuren N."/>
            <person name="Yilmaz N."/>
            <person name="Duong T.A."/>
            <person name="van der Merwe N.A."/>
            <person name="Wingfield M.J."/>
            <person name="Wingfield B.D."/>
        </authorList>
    </citation>
    <scope>NUCLEOTIDE SEQUENCE [LARGE SCALE GENOMIC DNA]</scope>
    <source>
        <strain evidence="1 2">CMW 18300</strain>
    </source>
</reference>
<gene>
    <name evidence="1" type="ORF">Daus18300_007967</name>
</gene>
<name>A0ABR3WK22_9PEZI</name>
<dbReference type="EMBL" id="JAWRVE010000072">
    <property type="protein sequence ID" value="KAL1864002.1"/>
    <property type="molecule type" value="Genomic_DNA"/>
</dbReference>
<dbReference type="InterPro" id="IPR027417">
    <property type="entry name" value="P-loop_NTPase"/>
</dbReference>
<dbReference type="PANTHER" id="PTHR36978:SF3">
    <property type="entry name" value="P-LOOP CONTAINING NUCLEOSIDE TRIPHOSPHATE HYDROLASE PROTEIN"/>
    <property type="match status" value="1"/>
</dbReference>
<evidence type="ECO:0008006" key="3">
    <source>
        <dbReference type="Google" id="ProtNLM"/>
    </source>
</evidence>
<dbReference type="SUPFAM" id="SSF52540">
    <property type="entry name" value="P-loop containing nucleoside triphosphate hydrolases"/>
    <property type="match status" value="1"/>
</dbReference>
<dbReference type="InterPro" id="IPR040632">
    <property type="entry name" value="Sulfotransfer_4"/>
</dbReference>
<sequence length="275" mass="30238">MGGIPSKPGDAATPLQVIGAGYSRTGTTSMQLALEKVLQGPVMHGGTHILWREDSFAKKWVRAYEAREAGDKETTLKLLRELTAGFAGVTDTPNFDFIPELVELYPDAKVVLVTRDPGRWWTSIGGNLRYALPWYLLALTAPMPGLRWFPSIAGHWQRIALREMGEARGAGTPLSPDLIEVHNEMVKRVVPPERLLVMNLNEGWQPLCNFLGKPVPEEPFPRLNDAEEAEKVAKGIFAKCLLVWLGIIGATVVGARTATRLLSTQDLGFMKAVIS</sequence>
<comment type="caution">
    <text evidence="1">The sequence shown here is derived from an EMBL/GenBank/DDBJ whole genome shotgun (WGS) entry which is preliminary data.</text>
</comment>
<organism evidence="1 2">
    <name type="scientific">Diaporthe australafricana</name>
    <dbReference type="NCBI Taxonomy" id="127596"/>
    <lineage>
        <taxon>Eukaryota</taxon>
        <taxon>Fungi</taxon>
        <taxon>Dikarya</taxon>
        <taxon>Ascomycota</taxon>
        <taxon>Pezizomycotina</taxon>
        <taxon>Sordariomycetes</taxon>
        <taxon>Sordariomycetidae</taxon>
        <taxon>Diaporthales</taxon>
        <taxon>Diaporthaceae</taxon>
        <taxon>Diaporthe</taxon>
    </lineage>
</organism>
<evidence type="ECO:0000313" key="1">
    <source>
        <dbReference type="EMBL" id="KAL1864002.1"/>
    </source>
</evidence>
<evidence type="ECO:0000313" key="2">
    <source>
        <dbReference type="Proteomes" id="UP001583177"/>
    </source>
</evidence>
<proteinExistence type="predicted"/>
<accession>A0ABR3WK22</accession>
<protein>
    <recommendedName>
        <fullName evidence="3">NAD dependent epimerase/dehydratase</fullName>
    </recommendedName>
</protein>
<keyword evidence="2" id="KW-1185">Reference proteome</keyword>
<dbReference type="Pfam" id="PF17784">
    <property type="entry name" value="Sulfotransfer_4"/>
    <property type="match status" value="1"/>
</dbReference>